<keyword evidence="4" id="KW-1185">Reference proteome</keyword>
<dbReference type="EMBL" id="BAAALF010000107">
    <property type="protein sequence ID" value="GAA1254079.1"/>
    <property type="molecule type" value="Genomic_DNA"/>
</dbReference>
<evidence type="ECO:0008006" key="5">
    <source>
        <dbReference type="Google" id="ProtNLM"/>
    </source>
</evidence>
<evidence type="ECO:0000313" key="4">
    <source>
        <dbReference type="Proteomes" id="UP001500037"/>
    </source>
</evidence>
<gene>
    <name evidence="3" type="ORF">GCM10009665_50930</name>
</gene>
<evidence type="ECO:0000313" key="3">
    <source>
        <dbReference type="EMBL" id="GAA1254079.1"/>
    </source>
</evidence>
<accession>A0ABP4H8Y8</accession>
<keyword evidence="2" id="KW-0812">Transmembrane</keyword>
<keyword evidence="2" id="KW-1133">Transmembrane helix</keyword>
<feature type="region of interest" description="Disordered" evidence="1">
    <location>
        <begin position="1"/>
        <end position="41"/>
    </location>
</feature>
<organism evidence="3 4">
    <name type="scientific">Kitasatospora nipponensis</name>
    <dbReference type="NCBI Taxonomy" id="258049"/>
    <lineage>
        <taxon>Bacteria</taxon>
        <taxon>Bacillati</taxon>
        <taxon>Actinomycetota</taxon>
        <taxon>Actinomycetes</taxon>
        <taxon>Kitasatosporales</taxon>
        <taxon>Streptomycetaceae</taxon>
        <taxon>Kitasatospora</taxon>
    </lineage>
</organism>
<evidence type="ECO:0000256" key="2">
    <source>
        <dbReference type="SAM" id="Phobius"/>
    </source>
</evidence>
<sequence>MAAGVRTPVVPGESPSTRTGIGATGGPPGPRVGRTGAPPAPAAATRLGRHRYLAEQLSARVSWELWQWCERAARAILGRTFWTTPRRVRALTGAVLGTLLLCAAVGATVLGGARASVAQIGQRAAPQAVRAADLYFALSDMDAQAANLLLVGADGKDYAQRKGVHDLYDQRRAQADQDLERATEAAAGDPVGRQAVADVLDALGDYEALVAREDLQENQDQSLPGHPPASALVSYQQATDLLRDRLLPGADQVADASAASVERVYTGQRADLDSGRWWLLATGVLALLAVAALQYTLAVRYRRLVSPPLVAAALLAVIGLGYALVLAAGTADRLHTAKSSAYDSVLALSRARAVAYDSNADESRWLSDPGRADTYQRTFLDKTQSIALFDGATLQSYDGRLAGAIQDHQRDPHAVGFGGYLGDELRNVTFPGEQQAADQVLADFAVYQRDDRTIRDLQGQGHFAEAIAFDTGSRPGQSNGDFGRLSADFDQVIAINQRAFDDTVRQSEDDLGSGAAAVGAGLLGAALVLTVLAVRPRLREYR</sequence>
<feature type="compositionally biased region" description="Low complexity" evidence="1">
    <location>
        <begin position="31"/>
        <end position="41"/>
    </location>
</feature>
<evidence type="ECO:0000256" key="1">
    <source>
        <dbReference type="SAM" id="MobiDB-lite"/>
    </source>
</evidence>
<feature type="transmembrane region" description="Helical" evidence="2">
    <location>
        <begin position="309"/>
        <end position="329"/>
    </location>
</feature>
<comment type="caution">
    <text evidence="3">The sequence shown here is derived from an EMBL/GenBank/DDBJ whole genome shotgun (WGS) entry which is preliminary data.</text>
</comment>
<feature type="transmembrane region" description="Helical" evidence="2">
    <location>
        <begin position="514"/>
        <end position="534"/>
    </location>
</feature>
<proteinExistence type="predicted"/>
<keyword evidence="2" id="KW-0472">Membrane</keyword>
<reference evidence="4" key="1">
    <citation type="journal article" date="2019" name="Int. J. Syst. Evol. Microbiol.">
        <title>The Global Catalogue of Microorganisms (GCM) 10K type strain sequencing project: providing services to taxonomists for standard genome sequencing and annotation.</title>
        <authorList>
            <consortium name="The Broad Institute Genomics Platform"/>
            <consortium name="The Broad Institute Genome Sequencing Center for Infectious Disease"/>
            <person name="Wu L."/>
            <person name="Ma J."/>
        </authorList>
    </citation>
    <scope>NUCLEOTIDE SEQUENCE [LARGE SCALE GENOMIC DNA]</scope>
    <source>
        <strain evidence="4">JCM 13004</strain>
    </source>
</reference>
<dbReference type="Proteomes" id="UP001500037">
    <property type="component" value="Unassembled WGS sequence"/>
</dbReference>
<protein>
    <recommendedName>
        <fullName evidence="5">Secreted protein</fullName>
    </recommendedName>
</protein>
<feature type="transmembrane region" description="Helical" evidence="2">
    <location>
        <begin position="277"/>
        <end position="297"/>
    </location>
</feature>
<name>A0ABP4H8Y8_9ACTN</name>